<sequence length="123" mass="13374">MTDPNFVLLYVDRPEASADFYAGLLEKTPVERSPTFALFVLASGMKLGLWSKHTVEPAAPPAFGGAELAFQVGDYARVDAIHADWAARGLPIAQAPTDLDFGRSFVALDPDGHRLRVYSRAPE</sequence>
<dbReference type="PIRSF" id="PIRSF039020">
    <property type="entry name" value="EhpR"/>
    <property type="match status" value="1"/>
</dbReference>
<name>A0A125U091_9GAMM</name>
<dbReference type="OrthoDB" id="9806945at2"/>
<dbReference type="Proteomes" id="UP000023435">
    <property type="component" value="Unassembled WGS sequence"/>
</dbReference>
<dbReference type="RefSeq" id="WP_036111081.1">
    <property type="nucleotide sequence ID" value="NZ_JAJA02000001.1"/>
</dbReference>
<accession>A0A125U091</accession>
<dbReference type="SUPFAM" id="SSF54593">
    <property type="entry name" value="Glyoxalase/Bleomycin resistance protein/Dihydroxybiphenyl dioxygenase"/>
    <property type="match status" value="1"/>
</dbReference>
<feature type="domain" description="VOC" evidence="1">
    <location>
        <begin position="3"/>
        <end position="120"/>
    </location>
</feature>
<dbReference type="AlphaFoldDB" id="A0A125U091"/>
<organism evidence="2 3">
    <name type="scientific">Lysobacter capsici AZ78</name>
    <dbReference type="NCBI Taxonomy" id="1444315"/>
    <lineage>
        <taxon>Bacteria</taxon>
        <taxon>Pseudomonadati</taxon>
        <taxon>Pseudomonadota</taxon>
        <taxon>Gammaproteobacteria</taxon>
        <taxon>Lysobacterales</taxon>
        <taxon>Lysobacteraceae</taxon>
        <taxon>Lysobacter</taxon>
    </lineage>
</organism>
<dbReference type="Gene3D" id="3.30.720.120">
    <property type="match status" value="1"/>
</dbReference>
<keyword evidence="3" id="KW-1185">Reference proteome</keyword>
<dbReference type="InterPro" id="IPR037523">
    <property type="entry name" value="VOC_core"/>
</dbReference>
<proteinExistence type="predicted"/>
<dbReference type="Pfam" id="PF00903">
    <property type="entry name" value="Glyoxalase"/>
    <property type="match status" value="1"/>
</dbReference>
<dbReference type="Gene3D" id="3.30.720.110">
    <property type="match status" value="1"/>
</dbReference>
<evidence type="ECO:0000313" key="3">
    <source>
        <dbReference type="Proteomes" id="UP000023435"/>
    </source>
</evidence>
<evidence type="ECO:0000259" key="1">
    <source>
        <dbReference type="PROSITE" id="PS51819"/>
    </source>
</evidence>
<evidence type="ECO:0000313" key="2">
    <source>
        <dbReference type="EMBL" id="KWS02496.1"/>
    </source>
</evidence>
<dbReference type="InterPro" id="IPR004360">
    <property type="entry name" value="Glyas_Fos-R_dOase_dom"/>
</dbReference>
<comment type="caution">
    <text evidence="2">The sequence shown here is derived from an EMBL/GenBank/DDBJ whole genome shotgun (WGS) entry which is preliminary data.</text>
</comment>
<reference evidence="2 3" key="1">
    <citation type="journal article" date="2014" name="Genome Announc.">
        <title>Draft Genome Sequence of Lysobacter capsici AZ78, a Bacterium Antagonistic to Plant-Pathogenic Oomycetes.</title>
        <authorList>
            <person name="Puopolo G."/>
            <person name="Sonego P."/>
            <person name="Engelen K."/>
            <person name="Pertot I."/>
        </authorList>
    </citation>
    <scope>NUCLEOTIDE SEQUENCE [LARGE SCALE GENOMIC DNA]</scope>
    <source>
        <strain evidence="2 3">AZ78</strain>
    </source>
</reference>
<dbReference type="InterPro" id="IPR029068">
    <property type="entry name" value="Glyas_Bleomycin-R_OHBP_Dase"/>
</dbReference>
<gene>
    <name evidence="2" type="ORF">AZ78_0040</name>
</gene>
<protein>
    <recommendedName>
        <fullName evidence="1">VOC domain-containing protein</fullName>
    </recommendedName>
</protein>
<dbReference type="InterPro" id="IPR026275">
    <property type="entry name" value="Glyoxalase/dOase/EhpR"/>
</dbReference>
<dbReference type="EMBL" id="JAJA02000001">
    <property type="protein sequence ID" value="KWS02496.1"/>
    <property type="molecule type" value="Genomic_DNA"/>
</dbReference>
<dbReference type="PROSITE" id="PS51819">
    <property type="entry name" value="VOC"/>
    <property type="match status" value="1"/>
</dbReference>